<dbReference type="NCBIfam" id="TIGR01059">
    <property type="entry name" value="gyrB"/>
    <property type="match status" value="1"/>
</dbReference>
<feature type="region of interest" description="Disordered" evidence="11">
    <location>
        <begin position="580"/>
        <end position="605"/>
    </location>
</feature>
<dbReference type="InterPro" id="IPR011557">
    <property type="entry name" value="GyrB"/>
</dbReference>
<dbReference type="AlphaFoldDB" id="A0A1G1Y1A6"/>
<dbReference type="Gene3D" id="3.30.565.10">
    <property type="entry name" value="Histidine kinase-like ATPase, C-terminal domain"/>
    <property type="match status" value="1"/>
</dbReference>
<organism evidence="13 14">
    <name type="scientific">Candidatus Buchananbacteria bacterium RIFCSPHIGHO2_01_FULL_44_11</name>
    <dbReference type="NCBI Taxonomy" id="1797535"/>
    <lineage>
        <taxon>Bacteria</taxon>
        <taxon>Candidatus Buchananiibacteriota</taxon>
    </lineage>
</organism>
<dbReference type="Gene3D" id="3.30.230.10">
    <property type="match status" value="1"/>
</dbReference>
<gene>
    <name evidence="10" type="primary">gyrB</name>
    <name evidence="13" type="ORF">A2744_02970</name>
</gene>
<evidence type="ECO:0000256" key="8">
    <source>
        <dbReference type="ARBA" id="ARBA00023125"/>
    </source>
</evidence>
<dbReference type="FunFam" id="3.40.50.670:FF:000001">
    <property type="entry name" value="DNA topoisomerase 2"/>
    <property type="match status" value="1"/>
</dbReference>
<dbReference type="CDD" id="cd00822">
    <property type="entry name" value="TopoII_Trans_DNA_gyrase"/>
    <property type="match status" value="1"/>
</dbReference>
<keyword evidence="4 10" id="KW-0547">Nucleotide-binding</keyword>
<feature type="binding site" evidence="10">
    <location>
        <position position="511"/>
    </location>
    <ligand>
        <name>Mg(2+)</name>
        <dbReference type="ChEBI" id="CHEBI:18420"/>
        <label>2</label>
    </ligand>
</feature>
<feature type="domain" description="Toprim" evidence="12">
    <location>
        <begin position="430"/>
        <end position="540"/>
    </location>
</feature>
<dbReference type="GO" id="GO:0046872">
    <property type="term" value="F:metal ion binding"/>
    <property type="evidence" value="ECO:0007669"/>
    <property type="project" value="UniProtKB-KW"/>
</dbReference>
<evidence type="ECO:0000259" key="12">
    <source>
        <dbReference type="PROSITE" id="PS50880"/>
    </source>
</evidence>
<evidence type="ECO:0000313" key="14">
    <source>
        <dbReference type="Proteomes" id="UP000178240"/>
    </source>
</evidence>
<evidence type="ECO:0000256" key="7">
    <source>
        <dbReference type="ARBA" id="ARBA00023029"/>
    </source>
</evidence>
<dbReference type="InterPro" id="IPR000565">
    <property type="entry name" value="Topo_IIA_B"/>
</dbReference>
<comment type="caution">
    <text evidence="13">The sequence shown here is derived from an EMBL/GenBank/DDBJ whole genome shotgun (WGS) entry which is preliminary data.</text>
</comment>
<dbReference type="InterPro" id="IPR036890">
    <property type="entry name" value="HATPase_C_sf"/>
</dbReference>
<dbReference type="Pfam" id="PF01751">
    <property type="entry name" value="Toprim"/>
    <property type="match status" value="1"/>
</dbReference>
<dbReference type="PRINTS" id="PR01159">
    <property type="entry name" value="DNAGYRASEB"/>
</dbReference>
<evidence type="ECO:0000256" key="9">
    <source>
        <dbReference type="ARBA" id="ARBA00023235"/>
    </source>
</evidence>
<feature type="binding site" evidence="10">
    <location>
        <position position="509"/>
    </location>
    <ligand>
        <name>Mg(2+)</name>
        <dbReference type="ChEBI" id="CHEBI:18420"/>
        <label>1</label>
        <note>catalytic</note>
    </ligand>
</feature>
<dbReference type="CDD" id="cd16928">
    <property type="entry name" value="HATPase_GyrB-like"/>
    <property type="match status" value="1"/>
</dbReference>
<comment type="subcellular location">
    <subcellularLocation>
        <location evidence="10">Cytoplasm</location>
    </subcellularLocation>
</comment>
<dbReference type="GO" id="GO:0005694">
    <property type="term" value="C:chromosome"/>
    <property type="evidence" value="ECO:0007669"/>
    <property type="project" value="InterPro"/>
</dbReference>
<evidence type="ECO:0000256" key="10">
    <source>
        <dbReference type="HAMAP-Rule" id="MF_01898"/>
    </source>
</evidence>
<dbReference type="PROSITE" id="PS00177">
    <property type="entry name" value="TOPOISOMERASE_II"/>
    <property type="match status" value="1"/>
</dbReference>
<evidence type="ECO:0000256" key="11">
    <source>
        <dbReference type="SAM" id="MobiDB-lite"/>
    </source>
</evidence>
<dbReference type="GO" id="GO:0005524">
    <property type="term" value="F:ATP binding"/>
    <property type="evidence" value="ECO:0007669"/>
    <property type="project" value="UniProtKB-UniRule"/>
</dbReference>
<dbReference type="InterPro" id="IPR013759">
    <property type="entry name" value="Topo_IIA_B_C"/>
</dbReference>
<keyword evidence="8" id="KW-0238">DNA-binding</keyword>
<dbReference type="Pfam" id="PF02518">
    <property type="entry name" value="HATPase_c"/>
    <property type="match status" value="1"/>
</dbReference>
<keyword evidence="3 10" id="KW-0479">Metal-binding</keyword>
<evidence type="ECO:0000256" key="5">
    <source>
        <dbReference type="ARBA" id="ARBA00022840"/>
    </source>
</evidence>
<dbReference type="InterPro" id="IPR018522">
    <property type="entry name" value="TopoIIA_CS"/>
</dbReference>
<comment type="subunit">
    <text evidence="10">Heterotetramer, composed of two GyrA and two GyrB chains. In the heterotetramer, GyrA contains the active site tyrosine that forms a transient covalent intermediate with DNA, while GyrB binds cofactors and catalyzes ATP hydrolysis.</text>
</comment>
<dbReference type="NCBIfam" id="NF004189">
    <property type="entry name" value="PRK05644.1"/>
    <property type="match status" value="1"/>
</dbReference>
<evidence type="ECO:0000256" key="2">
    <source>
        <dbReference type="ARBA" id="ARBA00010708"/>
    </source>
</evidence>
<comment type="cofactor">
    <cofactor evidence="10">
        <name>Mg(2+)</name>
        <dbReference type="ChEBI" id="CHEBI:18420"/>
    </cofactor>
    <cofactor evidence="10">
        <name>Mn(2+)</name>
        <dbReference type="ChEBI" id="CHEBI:29035"/>
    </cofactor>
    <cofactor evidence="10">
        <name>Ca(2+)</name>
        <dbReference type="ChEBI" id="CHEBI:29108"/>
    </cofactor>
    <text evidence="10">Binds two Mg(2+) per subunit. The magnesium ions form salt bridges with both the protein and the DNA. Can also accept other divalent metal cations, such as Mn(2+) or Ca(2+).</text>
</comment>
<feature type="compositionally biased region" description="Acidic residues" evidence="11">
    <location>
        <begin position="580"/>
        <end position="589"/>
    </location>
</feature>
<dbReference type="PANTHER" id="PTHR45866">
    <property type="entry name" value="DNA GYRASE/TOPOISOMERASE SUBUNIT B"/>
    <property type="match status" value="1"/>
</dbReference>
<dbReference type="InterPro" id="IPR006171">
    <property type="entry name" value="TOPRIM_dom"/>
</dbReference>
<evidence type="ECO:0000313" key="13">
    <source>
        <dbReference type="EMBL" id="OGY45626.1"/>
    </source>
</evidence>
<dbReference type="SMART" id="SM00433">
    <property type="entry name" value="TOP2c"/>
    <property type="match status" value="1"/>
</dbReference>
<dbReference type="PRINTS" id="PR00418">
    <property type="entry name" value="TPI2FAMILY"/>
</dbReference>
<dbReference type="SUPFAM" id="SSF54211">
    <property type="entry name" value="Ribosomal protein S5 domain 2-like"/>
    <property type="match status" value="1"/>
</dbReference>
<dbReference type="PROSITE" id="PS50880">
    <property type="entry name" value="TOPRIM"/>
    <property type="match status" value="1"/>
</dbReference>
<dbReference type="GO" id="GO:0006261">
    <property type="term" value="P:DNA-templated DNA replication"/>
    <property type="evidence" value="ECO:0007669"/>
    <property type="project" value="UniProtKB-UniRule"/>
</dbReference>
<evidence type="ECO:0000256" key="1">
    <source>
        <dbReference type="ARBA" id="ARBA00000185"/>
    </source>
</evidence>
<evidence type="ECO:0000256" key="3">
    <source>
        <dbReference type="ARBA" id="ARBA00022723"/>
    </source>
</evidence>
<dbReference type="Pfam" id="PF00204">
    <property type="entry name" value="DNA_gyraseB"/>
    <property type="match status" value="1"/>
</dbReference>
<dbReference type="GO" id="GO:0003918">
    <property type="term" value="F:DNA topoisomerase type II (double strand cut, ATP-hydrolyzing) activity"/>
    <property type="evidence" value="ECO:0007669"/>
    <property type="project" value="UniProtKB-UniRule"/>
</dbReference>
<dbReference type="SUPFAM" id="SSF56719">
    <property type="entry name" value="Type II DNA topoisomerase"/>
    <property type="match status" value="1"/>
</dbReference>
<accession>A0A1G1Y1A6</accession>
<dbReference type="InterPro" id="IPR002288">
    <property type="entry name" value="DNA_gyrase_B_C"/>
</dbReference>
<evidence type="ECO:0000256" key="4">
    <source>
        <dbReference type="ARBA" id="ARBA00022741"/>
    </source>
</evidence>
<keyword evidence="7 10" id="KW-0799">Topoisomerase</keyword>
<keyword evidence="5 10" id="KW-0067">ATP-binding</keyword>
<proteinExistence type="inferred from homology"/>
<dbReference type="EMBL" id="MHIE01000016">
    <property type="protein sequence ID" value="OGY45626.1"/>
    <property type="molecule type" value="Genomic_DNA"/>
</dbReference>
<dbReference type="InterPro" id="IPR013506">
    <property type="entry name" value="Topo_IIA_bsu_dom2"/>
</dbReference>
<dbReference type="SMART" id="SM00387">
    <property type="entry name" value="HATPase_c"/>
    <property type="match status" value="1"/>
</dbReference>
<dbReference type="Pfam" id="PF00986">
    <property type="entry name" value="DNA_gyraseB_C"/>
    <property type="match status" value="1"/>
</dbReference>
<keyword evidence="10" id="KW-0963">Cytoplasm</keyword>
<dbReference type="InterPro" id="IPR020568">
    <property type="entry name" value="Ribosomal_Su5_D2-typ_SF"/>
</dbReference>
<dbReference type="GO" id="GO:0006265">
    <property type="term" value="P:DNA topological change"/>
    <property type="evidence" value="ECO:0007669"/>
    <property type="project" value="UniProtKB-UniRule"/>
</dbReference>
<dbReference type="InterPro" id="IPR034160">
    <property type="entry name" value="TOPRIM_GyrB"/>
</dbReference>
<evidence type="ECO:0000256" key="6">
    <source>
        <dbReference type="ARBA" id="ARBA00022842"/>
    </source>
</evidence>
<feature type="binding site" evidence="10">
    <location>
        <position position="509"/>
    </location>
    <ligand>
        <name>Mg(2+)</name>
        <dbReference type="ChEBI" id="CHEBI:18420"/>
        <label>2</label>
    </ligand>
</feature>
<feature type="site" description="Interaction with DNA" evidence="10">
    <location>
        <position position="464"/>
    </location>
</feature>
<dbReference type="CDD" id="cd03366">
    <property type="entry name" value="TOPRIM_TopoIIA_GyrB"/>
    <property type="match status" value="1"/>
</dbReference>
<dbReference type="HAMAP" id="MF_01898">
    <property type="entry name" value="GyrB"/>
    <property type="match status" value="1"/>
</dbReference>
<dbReference type="PANTHER" id="PTHR45866:SF1">
    <property type="entry name" value="DNA GYRASE SUBUNIT B, MITOCHONDRIAL"/>
    <property type="match status" value="1"/>
</dbReference>
<dbReference type="Gene3D" id="3.40.50.670">
    <property type="match status" value="1"/>
</dbReference>
<dbReference type="NCBIfam" id="NF011501">
    <property type="entry name" value="PRK14939.1"/>
    <property type="match status" value="1"/>
</dbReference>
<dbReference type="InterPro" id="IPR001241">
    <property type="entry name" value="Topo_IIA"/>
</dbReference>
<name>A0A1G1Y1A6_9BACT</name>
<reference evidence="13 14" key="1">
    <citation type="journal article" date="2016" name="Nat. Commun.">
        <title>Thousands of microbial genomes shed light on interconnected biogeochemical processes in an aquifer system.</title>
        <authorList>
            <person name="Anantharaman K."/>
            <person name="Brown C.T."/>
            <person name="Hug L.A."/>
            <person name="Sharon I."/>
            <person name="Castelle C.J."/>
            <person name="Probst A.J."/>
            <person name="Thomas B.C."/>
            <person name="Singh A."/>
            <person name="Wilkins M.J."/>
            <person name="Karaoz U."/>
            <person name="Brodie E.L."/>
            <person name="Williams K.H."/>
            <person name="Hubbard S.S."/>
            <person name="Banfield J.F."/>
        </authorList>
    </citation>
    <scope>NUCLEOTIDE SEQUENCE [LARGE SCALE GENOMIC DNA]</scope>
</reference>
<dbReference type="GO" id="GO:0005737">
    <property type="term" value="C:cytoplasm"/>
    <property type="evidence" value="ECO:0007669"/>
    <property type="project" value="UniProtKB-SubCell"/>
</dbReference>
<sequence length="677" mass="75686">MAKEKDKISKSQASEYTAKDITVLEGLEPVRKRPGMYIGNTASEGLHHMIWEVVDNAIDEAMAGYCKNIVVRLLPNRMISVTDDGRGIPVDIHKKAKKSALELVMTKLHAGGKFGDSGYKVSGGLHGVGVSVVNALSKYTKAEVKRDGKLWIQEYERGKPLKKVAPKGSAKGTGTTITFQADPEIFTVLDFNLETVHDHLRQQAYLTKGVKISAIDERDPKLVTSYNFYFEGGIASYVKHLNNHVEPKNENIFYVDKEEADTRVEIALQYSNEYNENIFAFANNILNAEGGTHLIGFRTALTRSLNNYARKQGYLKEKDENLSGEDSREGLTAVVSIKVVNPQFEGQTKAKLGNAEVKPIVDAITYDALNTWLEEHPRDGEAIIGKCVLAQKARIAAHAARETVLRKGAFEGLTLPGKLADCSTRDASRSELYIVEGDSAGGSAKQGRNREFQAILPLRGKILNVERARLDKMLANNELKSLVIALGTNIGEQFEIEKLRYDRIIIMTDADVDGAHIRTLLLTMFYRYFPEIIRQGHLYIAQPPLYSIKKGKEVTWLYSDTDLEDYKKKNKILEQDLIITEETETDETENATAETAESKQPEKSAKLNIQRYKGLGEMNPEQLWETTMDPASRIMKKVTVDDATKADEIFDILMGSEVAPRKQFIHSHAKSVKNLDI</sequence>
<dbReference type="SUPFAM" id="SSF55874">
    <property type="entry name" value="ATPase domain of HSP90 chaperone/DNA topoisomerase II/histidine kinase"/>
    <property type="match status" value="1"/>
</dbReference>
<dbReference type="InterPro" id="IPR014721">
    <property type="entry name" value="Ribsml_uS5_D2-typ_fold_subgr"/>
</dbReference>
<feature type="binding site" evidence="10">
    <location>
        <position position="436"/>
    </location>
    <ligand>
        <name>Mg(2+)</name>
        <dbReference type="ChEBI" id="CHEBI:18420"/>
        <label>1</label>
        <note>catalytic</note>
    </ligand>
</feature>
<comment type="miscellaneous">
    <text evidence="10">Few gyrases are as efficient as E.coli at forming negative supercoils. Not all organisms have 2 type II topoisomerases; in organisms with a single type II topoisomerase this enzyme also has to decatenate newly replicated chromosomes.</text>
</comment>
<comment type="similarity">
    <text evidence="2 10">Belongs to the type II topoisomerase GyrB family.</text>
</comment>
<feature type="compositionally biased region" description="Basic and acidic residues" evidence="11">
    <location>
        <begin position="596"/>
        <end position="605"/>
    </location>
</feature>
<feature type="site" description="Interaction with DNA" evidence="10">
    <location>
        <position position="461"/>
    </location>
</feature>
<dbReference type="FunFam" id="3.30.230.10:FF:000005">
    <property type="entry name" value="DNA gyrase subunit B"/>
    <property type="match status" value="1"/>
</dbReference>
<comment type="function">
    <text evidence="10">A type II topoisomerase that negatively supercoils closed circular double-stranded (ds) DNA in an ATP-dependent manner to modulate DNA topology and maintain chromosomes in an underwound state. Negative supercoiling favors strand separation, and DNA replication, transcription, recombination and repair, all of which involve strand separation. Also able to catalyze the interconversion of other topological isomers of dsDNA rings, including catenanes and knotted rings. Type II topoisomerases break and join 2 DNA strands simultaneously in an ATP-dependent manner.</text>
</comment>
<protein>
    <recommendedName>
        <fullName evidence="10">DNA gyrase subunit B</fullName>
        <ecNumber evidence="10">5.6.2.2</ecNumber>
    </recommendedName>
</protein>
<keyword evidence="9 10" id="KW-0413">Isomerase</keyword>
<dbReference type="GO" id="GO:0003677">
    <property type="term" value="F:DNA binding"/>
    <property type="evidence" value="ECO:0007669"/>
    <property type="project" value="UniProtKB-KW"/>
</dbReference>
<dbReference type="InterPro" id="IPR003594">
    <property type="entry name" value="HATPase_dom"/>
</dbReference>
<dbReference type="Proteomes" id="UP000178240">
    <property type="component" value="Unassembled WGS sequence"/>
</dbReference>
<dbReference type="FunFam" id="3.30.565.10:FF:000002">
    <property type="entry name" value="DNA gyrase subunit B"/>
    <property type="match status" value="1"/>
</dbReference>
<dbReference type="STRING" id="1797535.A2744_02970"/>
<dbReference type="InterPro" id="IPR013760">
    <property type="entry name" value="Topo_IIA-like_dom_sf"/>
</dbReference>
<keyword evidence="6 10" id="KW-0460">Magnesium</keyword>
<comment type="catalytic activity">
    <reaction evidence="1 10">
        <text>ATP-dependent breakage, passage and rejoining of double-stranded DNA.</text>
        <dbReference type="EC" id="5.6.2.2"/>
    </reaction>
</comment>
<dbReference type="EC" id="5.6.2.2" evidence="10"/>